<comment type="similarity">
    <text evidence="1">Belongs to the class IV-like SAM-binding methyltransferase superfamily. RNA methyltransferase TrmH family.</text>
</comment>
<evidence type="ECO:0000313" key="7">
    <source>
        <dbReference type="EMBL" id="KAB7512906.1"/>
    </source>
</evidence>
<evidence type="ECO:0000313" key="6">
    <source>
        <dbReference type="EMBL" id="KAB7512791.1"/>
    </source>
</evidence>
<evidence type="ECO:0000313" key="9">
    <source>
        <dbReference type="Proteomes" id="UP000326207"/>
    </source>
</evidence>
<dbReference type="InterPro" id="IPR004384">
    <property type="entry name" value="RNA_MeTrfase_TrmJ/LasT"/>
</dbReference>
<dbReference type="InterPro" id="IPR001537">
    <property type="entry name" value="SpoU_MeTrfase"/>
</dbReference>
<accession>A0A5N5U2V6</accession>
<dbReference type="Pfam" id="PF00588">
    <property type="entry name" value="SpoU_methylase"/>
    <property type="match status" value="1"/>
</dbReference>
<dbReference type="InterPro" id="IPR029026">
    <property type="entry name" value="tRNA_m1G_MTases_N"/>
</dbReference>
<evidence type="ECO:0000313" key="10">
    <source>
        <dbReference type="Proteomes" id="UP000326302"/>
    </source>
</evidence>
<accession>A0A5N5U8X3</accession>
<dbReference type="PANTHER" id="PTHR42786">
    <property type="entry name" value="TRNA/RRNA METHYLTRANSFERASE"/>
    <property type="match status" value="1"/>
</dbReference>
<dbReference type="GO" id="GO:0002128">
    <property type="term" value="P:tRNA nucleoside ribose methylation"/>
    <property type="evidence" value="ECO:0007669"/>
    <property type="project" value="TreeGrafter"/>
</dbReference>
<dbReference type="EMBL" id="QKKZ01000006">
    <property type="protein sequence ID" value="KAB7512791.1"/>
    <property type="molecule type" value="Genomic_DNA"/>
</dbReference>
<gene>
    <name evidence="6" type="ORF">DM867_11365</name>
    <name evidence="7" type="ORF">DMP03_13210</name>
    <name evidence="8" type="ORF">DP108_11660</name>
</gene>
<organism evidence="7 10">
    <name type="scientific">Halosegnis rubeus</name>
    <dbReference type="NCBI Taxonomy" id="2212850"/>
    <lineage>
        <taxon>Archaea</taxon>
        <taxon>Methanobacteriati</taxon>
        <taxon>Methanobacteriota</taxon>
        <taxon>Stenosarchaea group</taxon>
        <taxon>Halobacteria</taxon>
        <taxon>Halobacteriales</taxon>
        <taxon>Natronomonadaceae</taxon>
        <taxon>Halosegnis</taxon>
    </lineage>
</organism>
<keyword evidence="2 7" id="KW-0489">Methyltransferase</keyword>
<evidence type="ECO:0000313" key="8">
    <source>
        <dbReference type="EMBL" id="KAB7515073.1"/>
    </source>
</evidence>
<dbReference type="PANTHER" id="PTHR42786:SF2">
    <property type="entry name" value="TRNA (CYTIDINE_URIDINE-2'-O-)-METHYLTRANSFERASE TRMJ"/>
    <property type="match status" value="1"/>
</dbReference>
<dbReference type="GO" id="GO:0008173">
    <property type="term" value="F:RNA methyltransferase activity"/>
    <property type="evidence" value="ECO:0007669"/>
    <property type="project" value="InterPro"/>
</dbReference>
<comment type="caution">
    <text evidence="7">The sequence shown here is derived from an EMBL/GenBank/DDBJ whole genome shotgun (WGS) entry which is preliminary data.</text>
</comment>
<keyword evidence="11" id="KW-1185">Reference proteome</keyword>
<dbReference type="CDD" id="cd18093">
    <property type="entry name" value="SpoU-like_TrmJ"/>
    <property type="match status" value="1"/>
</dbReference>
<dbReference type="AlphaFoldDB" id="A0A5N5U2V6"/>
<evidence type="ECO:0000259" key="5">
    <source>
        <dbReference type="Pfam" id="PF00588"/>
    </source>
</evidence>
<sequence>MIAVAVVGAETPGNVGTIARAMKNFGLSDLYLVDPPELDPEGDAYGFAGHAREDVLPNATETTLDGLTERFHTVGTTAVTNEDARSHVRYPYRTPAELRESLRDVETDTCVVFGRERVGLLNDELAAMDEVVSIPASEEYPVLNLGQAATVVLYELRELIVESYQHPDAIERADESDVEGLNEQFGALLDAINHPEGKRDKARRLFRRVVGRAHPTPREARTLRGILRRAGEYAVPPGKQSADED</sequence>
<dbReference type="Proteomes" id="UP000326865">
    <property type="component" value="Unassembled WGS sequence"/>
</dbReference>
<name>A0A5N5U2V6_9EURY</name>
<dbReference type="EC" id="2.1.1.-" evidence="7"/>
<protein>
    <submittedName>
        <fullName evidence="7">TrmJ/YjtD family RNA methyltransferase</fullName>
        <ecNumber evidence="7">2.1.1.-</ecNumber>
    </submittedName>
</protein>
<dbReference type="NCBIfam" id="TIGR00050">
    <property type="entry name" value="rRNA_methyl_1"/>
    <property type="match status" value="1"/>
</dbReference>
<evidence type="ECO:0000256" key="3">
    <source>
        <dbReference type="ARBA" id="ARBA00022679"/>
    </source>
</evidence>
<keyword evidence="3 7" id="KW-0808">Transferase</keyword>
<evidence type="ECO:0000256" key="2">
    <source>
        <dbReference type="ARBA" id="ARBA00022603"/>
    </source>
</evidence>
<dbReference type="Proteomes" id="UP000326207">
    <property type="component" value="Unassembled WGS sequence"/>
</dbReference>
<dbReference type="Gene3D" id="3.40.1280.10">
    <property type="match status" value="1"/>
</dbReference>
<accession>A0A5N5U4C1</accession>
<dbReference type="Proteomes" id="UP000326302">
    <property type="component" value="Unassembled WGS sequence"/>
</dbReference>
<evidence type="ECO:0000256" key="1">
    <source>
        <dbReference type="ARBA" id="ARBA00007228"/>
    </source>
</evidence>
<dbReference type="PIRSF" id="PIRSF004808">
    <property type="entry name" value="LasT"/>
    <property type="match status" value="1"/>
</dbReference>
<evidence type="ECO:0000313" key="11">
    <source>
        <dbReference type="Proteomes" id="UP000326865"/>
    </source>
</evidence>
<keyword evidence="4" id="KW-0949">S-adenosyl-L-methionine</keyword>
<dbReference type="EMBL" id="QMDY01000008">
    <property type="protein sequence ID" value="KAB7515073.1"/>
    <property type="molecule type" value="Genomic_DNA"/>
</dbReference>
<dbReference type="InterPro" id="IPR029028">
    <property type="entry name" value="Alpha/beta_knot_MTases"/>
</dbReference>
<dbReference type="OrthoDB" id="372184at2157"/>
<proteinExistence type="inferred from homology"/>
<reference evidence="9 10" key="1">
    <citation type="submission" date="2019-10" db="EMBL/GenBank/DDBJ databases">
        <title>Unraveling microbial dark matter from salterns through culturing: the case of the genus Halosegnis.</title>
        <authorList>
            <person name="Duran-Viseras A."/>
            <person name="Andrei A.-S."/>
            <person name="Vera-Gargallo B."/>
            <person name="Ghai R."/>
            <person name="Sanchez-Porro C."/>
            <person name="Ventosa A."/>
        </authorList>
    </citation>
    <scope>NUCLEOTIDE SEQUENCE [LARGE SCALE GENOMIC DNA]</scope>
    <source>
        <strain evidence="7 10">F17-44</strain>
        <strain evidence="6 11">F18-79</strain>
        <strain evidence="8 9">F19-13</strain>
    </source>
</reference>
<dbReference type="EMBL" id="QJOW01000008">
    <property type="protein sequence ID" value="KAB7512906.1"/>
    <property type="molecule type" value="Genomic_DNA"/>
</dbReference>
<dbReference type="SUPFAM" id="SSF75217">
    <property type="entry name" value="alpha/beta knot"/>
    <property type="match status" value="1"/>
</dbReference>
<dbReference type="GO" id="GO:0005829">
    <property type="term" value="C:cytosol"/>
    <property type="evidence" value="ECO:0007669"/>
    <property type="project" value="TreeGrafter"/>
</dbReference>
<dbReference type="RefSeq" id="WP_152121017.1">
    <property type="nucleotide sequence ID" value="NZ_QJOW01000008.1"/>
</dbReference>
<dbReference type="Gene3D" id="1.10.8.590">
    <property type="match status" value="1"/>
</dbReference>
<dbReference type="GO" id="GO:0003723">
    <property type="term" value="F:RNA binding"/>
    <property type="evidence" value="ECO:0007669"/>
    <property type="project" value="InterPro"/>
</dbReference>
<evidence type="ECO:0000256" key="4">
    <source>
        <dbReference type="ARBA" id="ARBA00022691"/>
    </source>
</evidence>
<feature type="domain" description="tRNA/rRNA methyltransferase SpoU type" evidence="5">
    <location>
        <begin position="2"/>
        <end position="154"/>
    </location>
</feature>